<evidence type="ECO:0000313" key="1">
    <source>
        <dbReference type="EMBL" id="GIQ67336.1"/>
    </source>
</evidence>
<organism evidence="1 2">
    <name type="scientific">Xylanibacillus composti</name>
    <dbReference type="NCBI Taxonomy" id="1572762"/>
    <lineage>
        <taxon>Bacteria</taxon>
        <taxon>Bacillati</taxon>
        <taxon>Bacillota</taxon>
        <taxon>Bacilli</taxon>
        <taxon>Bacillales</taxon>
        <taxon>Paenibacillaceae</taxon>
        <taxon>Xylanibacillus</taxon>
    </lineage>
</organism>
<dbReference type="EMBL" id="BOVK01000003">
    <property type="protein sequence ID" value="GIQ67336.1"/>
    <property type="molecule type" value="Genomic_DNA"/>
</dbReference>
<protein>
    <submittedName>
        <fullName evidence="1">Uncharacterized protein</fullName>
    </submittedName>
</protein>
<comment type="caution">
    <text evidence="1">The sequence shown here is derived from an EMBL/GenBank/DDBJ whole genome shotgun (WGS) entry which is preliminary data.</text>
</comment>
<dbReference type="RefSeq" id="WP_213409944.1">
    <property type="nucleotide sequence ID" value="NZ_BOVK01000003.1"/>
</dbReference>
<reference evidence="1" key="1">
    <citation type="submission" date="2021-04" db="EMBL/GenBank/DDBJ databases">
        <title>Draft genome sequence of Xylanibacillus composti strain K13.</title>
        <authorList>
            <person name="Uke A."/>
            <person name="Chhe C."/>
            <person name="Baramee S."/>
            <person name="Kosugi A."/>
        </authorList>
    </citation>
    <scope>NUCLEOTIDE SEQUENCE</scope>
    <source>
        <strain evidence="1">K13</strain>
    </source>
</reference>
<gene>
    <name evidence="1" type="ORF">XYCOK13_01600</name>
</gene>
<proteinExistence type="predicted"/>
<evidence type="ECO:0000313" key="2">
    <source>
        <dbReference type="Proteomes" id="UP000677918"/>
    </source>
</evidence>
<accession>A0A8J4H0I0</accession>
<dbReference type="AlphaFoldDB" id="A0A8J4H0I0"/>
<sequence length="147" mass="17076">MYTDRLQSVQFLVTTMDYFPEAANKHSDGGAANTPVMVKMPVVIGENMRRVKHYANKVGGYTYRPRKLEPFDLDTALRRNRQWILKMKRQGREFIDIGPDFARREAGADPSPFYNIERKQLEGYEKYSKVFIRMGKRSGGVLGMDCW</sequence>
<dbReference type="Proteomes" id="UP000677918">
    <property type="component" value="Unassembled WGS sequence"/>
</dbReference>
<keyword evidence="2" id="KW-1185">Reference proteome</keyword>
<name>A0A8J4H0I0_9BACL</name>